<name>A0A0B7BMX6_9EUPU</name>
<evidence type="ECO:0000313" key="1">
    <source>
        <dbReference type="EMBL" id="CEK93470.1"/>
    </source>
</evidence>
<sequence>MDLQETVYHLLKKTGSAWSAVASVVNKTHRCSVSPQLLLKLMHNDNFPGAKTTIRWRYREKWPQDYPQCSAKDGYYGLSRSKRVVIFRLRTGHNRLRYQLYNTFKIGTTSQCPCQKADITAEHVLQDCQLIA</sequence>
<proteinExistence type="predicted"/>
<accession>A0A0B7BMX6</accession>
<gene>
    <name evidence="1" type="primary">ORF195520</name>
</gene>
<dbReference type="AlphaFoldDB" id="A0A0B7BMX6"/>
<feature type="non-terminal residue" evidence="1">
    <location>
        <position position="132"/>
    </location>
</feature>
<protein>
    <submittedName>
        <fullName evidence="1">Uncharacterized protein</fullName>
    </submittedName>
</protein>
<dbReference type="EMBL" id="HACG01046605">
    <property type="protein sequence ID" value="CEK93470.1"/>
    <property type="molecule type" value="Transcribed_RNA"/>
</dbReference>
<reference evidence="1" key="1">
    <citation type="submission" date="2014-12" db="EMBL/GenBank/DDBJ databases">
        <title>Insight into the proteome of Arion vulgaris.</title>
        <authorList>
            <person name="Aradska J."/>
            <person name="Bulat T."/>
            <person name="Smidak R."/>
            <person name="Sarate P."/>
            <person name="Gangsoo J."/>
            <person name="Sialana F."/>
            <person name="Bilban M."/>
            <person name="Lubec G."/>
        </authorList>
    </citation>
    <scope>NUCLEOTIDE SEQUENCE</scope>
    <source>
        <tissue evidence="1">Skin</tissue>
    </source>
</reference>
<organism evidence="1">
    <name type="scientific">Arion vulgaris</name>
    <dbReference type="NCBI Taxonomy" id="1028688"/>
    <lineage>
        <taxon>Eukaryota</taxon>
        <taxon>Metazoa</taxon>
        <taxon>Spiralia</taxon>
        <taxon>Lophotrochozoa</taxon>
        <taxon>Mollusca</taxon>
        <taxon>Gastropoda</taxon>
        <taxon>Heterobranchia</taxon>
        <taxon>Euthyneura</taxon>
        <taxon>Panpulmonata</taxon>
        <taxon>Eupulmonata</taxon>
        <taxon>Stylommatophora</taxon>
        <taxon>Helicina</taxon>
        <taxon>Arionoidea</taxon>
        <taxon>Arionidae</taxon>
        <taxon>Arion</taxon>
    </lineage>
</organism>